<keyword evidence="1" id="KW-0548">Nucleotidyltransferase</keyword>
<keyword evidence="1" id="KW-0808">Transferase</keyword>
<feature type="non-terminal residue" evidence="1">
    <location>
        <position position="1"/>
    </location>
</feature>
<keyword evidence="1" id="KW-0695">RNA-directed DNA polymerase</keyword>
<dbReference type="AlphaFoldDB" id="A0A0R0LQZ8"/>
<comment type="caution">
    <text evidence="1">The sequence shown here is derived from an EMBL/GenBank/DDBJ whole genome shotgun (WGS) entry which is preliminary data.</text>
</comment>
<feature type="non-terminal residue" evidence="1">
    <location>
        <position position="179"/>
    </location>
</feature>
<evidence type="ECO:0000313" key="2">
    <source>
        <dbReference type="Proteomes" id="UP000051530"/>
    </source>
</evidence>
<evidence type="ECO:0000313" key="1">
    <source>
        <dbReference type="EMBL" id="KRH91770.1"/>
    </source>
</evidence>
<accession>A0A0R0LQZ8</accession>
<proteinExistence type="predicted"/>
<organism evidence="1 2">
    <name type="scientific">Pseudoloma neurophilia</name>
    <dbReference type="NCBI Taxonomy" id="146866"/>
    <lineage>
        <taxon>Eukaryota</taxon>
        <taxon>Fungi</taxon>
        <taxon>Fungi incertae sedis</taxon>
        <taxon>Microsporidia</taxon>
        <taxon>Pseudoloma</taxon>
    </lineage>
</organism>
<sequence length="179" mass="21374">LVMVVGSLRSFYAQNSRTSNYLLRDVLFYKIVNIKKISPLSLLEYIFERDFAIDEKTGDFVFKTELEKQVRRKTIKKQFEISKIINFANKISNSDVRKYFNKYFTSKINLEGLKSIKDAEIDQHELVNFLFILTKKTMTGIFTFRGMRIVKSKIKEYITRNRYETLNREELTRFFKPSD</sequence>
<protein>
    <submittedName>
        <fullName evidence="1">Putative telomerase reverse transcriptase</fullName>
    </submittedName>
</protein>
<dbReference type="GO" id="GO:0003964">
    <property type="term" value="F:RNA-directed DNA polymerase activity"/>
    <property type="evidence" value="ECO:0007669"/>
    <property type="project" value="UniProtKB-KW"/>
</dbReference>
<dbReference type="VEuPathDB" id="MicrosporidiaDB:M153_267900003"/>
<dbReference type="EMBL" id="LGUB01001543">
    <property type="protein sequence ID" value="KRH91770.1"/>
    <property type="molecule type" value="Genomic_DNA"/>
</dbReference>
<gene>
    <name evidence="1" type="ORF">M153_267900003</name>
</gene>
<reference evidence="1 2" key="1">
    <citation type="submission" date="2015-07" db="EMBL/GenBank/DDBJ databases">
        <title>The genome of Pseudoloma neurophilia, a relevant intracellular parasite of the zebrafish.</title>
        <authorList>
            <person name="Ndikumana S."/>
            <person name="Pelin A."/>
            <person name="Sanders J."/>
            <person name="Corradi N."/>
        </authorList>
    </citation>
    <scope>NUCLEOTIDE SEQUENCE [LARGE SCALE GENOMIC DNA]</scope>
    <source>
        <strain evidence="1 2">MK1</strain>
    </source>
</reference>
<dbReference type="Proteomes" id="UP000051530">
    <property type="component" value="Unassembled WGS sequence"/>
</dbReference>
<dbReference type="OrthoDB" id="2199975at2759"/>
<name>A0A0R0LQZ8_9MICR</name>
<keyword evidence="2" id="KW-1185">Reference proteome</keyword>